<dbReference type="EMBL" id="MTKT01004293">
    <property type="protein sequence ID" value="OWM72338.1"/>
    <property type="molecule type" value="Genomic_DNA"/>
</dbReference>
<feature type="compositionally biased region" description="Basic and acidic residues" evidence="1">
    <location>
        <begin position="98"/>
        <end position="111"/>
    </location>
</feature>
<dbReference type="Proteomes" id="UP000197138">
    <property type="component" value="Unassembled WGS sequence"/>
</dbReference>
<evidence type="ECO:0000256" key="1">
    <source>
        <dbReference type="SAM" id="MobiDB-lite"/>
    </source>
</evidence>
<organism evidence="2 3">
    <name type="scientific">Punica granatum</name>
    <name type="common">Pomegranate</name>
    <dbReference type="NCBI Taxonomy" id="22663"/>
    <lineage>
        <taxon>Eukaryota</taxon>
        <taxon>Viridiplantae</taxon>
        <taxon>Streptophyta</taxon>
        <taxon>Embryophyta</taxon>
        <taxon>Tracheophyta</taxon>
        <taxon>Spermatophyta</taxon>
        <taxon>Magnoliopsida</taxon>
        <taxon>eudicotyledons</taxon>
        <taxon>Gunneridae</taxon>
        <taxon>Pentapetalae</taxon>
        <taxon>rosids</taxon>
        <taxon>malvids</taxon>
        <taxon>Myrtales</taxon>
        <taxon>Lythraceae</taxon>
        <taxon>Punica</taxon>
    </lineage>
</organism>
<evidence type="ECO:0000313" key="3">
    <source>
        <dbReference type="Proteomes" id="UP000197138"/>
    </source>
</evidence>
<dbReference type="AlphaFoldDB" id="A0A218WIK7"/>
<reference evidence="3" key="1">
    <citation type="journal article" date="2017" name="Plant J.">
        <title>The pomegranate (Punica granatum L.) genome and the genomics of punicalagin biosynthesis.</title>
        <authorList>
            <person name="Qin G."/>
            <person name="Xu C."/>
            <person name="Ming R."/>
            <person name="Tang H."/>
            <person name="Guyot R."/>
            <person name="Kramer E.M."/>
            <person name="Hu Y."/>
            <person name="Yi X."/>
            <person name="Qi Y."/>
            <person name="Xu X."/>
            <person name="Gao Z."/>
            <person name="Pan H."/>
            <person name="Jian J."/>
            <person name="Tian Y."/>
            <person name="Yue Z."/>
            <person name="Xu Y."/>
        </authorList>
    </citation>
    <scope>NUCLEOTIDE SEQUENCE [LARGE SCALE GENOMIC DNA]</scope>
    <source>
        <strain evidence="3">cv. Dabenzi</strain>
    </source>
</reference>
<accession>A0A218WIK7</accession>
<sequence>MQKRRCLAAASADLETTSAWQPAVFFSTSVGVLPSESETLIFGKCPNSINPIPANSEEASNGKVREALQKVKDVAKEDVEYVVYSVKELVKELMDGESELATKESKDRKDASSSSSSNEEKEEDPREDNTENARPVAAVEETVEGRLRIYGFARKKTEGRTKPTSFFVLGSTGCQTTTFLRGG</sequence>
<evidence type="ECO:0000313" key="2">
    <source>
        <dbReference type="EMBL" id="OWM72338.1"/>
    </source>
</evidence>
<protein>
    <submittedName>
        <fullName evidence="2">Uncharacterized protein</fullName>
    </submittedName>
</protein>
<gene>
    <name evidence="2" type="ORF">CDL15_Pgr018223</name>
</gene>
<name>A0A218WIK7_PUNGR</name>
<proteinExistence type="predicted"/>
<comment type="caution">
    <text evidence="2">The sequence shown here is derived from an EMBL/GenBank/DDBJ whole genome shotgun (WGS) entry which is preliminary data.</text>
</comment>
<feature type="region of interest" description="Disordered" evidence="1">
    <location>
        <begin position="98"/>
        <end position="140"/>
    </location>
</feature>